<dbReference type="RefSeq" id="XP_016611543.1">
    <property type="nucleotide sequence ID" value="XM_016757042.1"/>
</dbReference>
<dbReference type="EMBL" id="KQ257451">
    <property type="protein sequence ID" value="KND03504.1"/>
    <property type="molecule type" value="Genomic_DNA"/>
</dbReference>
<name>A0A0L0HRK3_SPIPD</name>
<evidence type="ECO:0000313" key="1">
    <source>
        <dbReference type="EMBL" id="KND03504.1"/>
    </source>
</evidence>
<evidence type="ECO:0000313" key="2">
    <source>
        <dbReference type="Proteomes" id="UP000053201"/>
    </source>
</evidence>
<reference evidence="1 2" key="1">
    <citation type="submission" date="2009-08" db="EMBL/GenBank/DDBJ databases">
        <title>The Genome Sequence of Spizellomyces punctatus strain DAOM BR117.</title>
        <authorList>
            <consortium name="The Broad Institute Genome Sequencing Platform"/>
            <person name="Russ C."/>
            <person name="Cuomo C."/>
            <person name="Shea T."/>
            <person name="Young S.K."/>
            <person name="Zeng Q."/>
            <person name="Koehrsen M."/>
            <person name="Haas B."/>
            <person name="Borodovsky M."/>
            <person name="Guigo R."/>
            <person name="Alvarado L."/>
            <person name="Berlin A."/>
            <person name="Bochicchio J."/>
            <person name="Borenstein D."/>
            <person name="Chapman S."/>
            <person name="Chen Z."/>
            <person name="Engels R."/>
            <person name="Freedman E."/>
            <person name="Gellesch M."/>
            <person name="Goldberg J."/>
            <person name="Griggs A."/>
            <person name="Gujja S."/>
            <person name="Heiman D."/>
            <person name="Hepburn T."/>
            <person name="Howarth C."/>
            <person name="Jen D."/>
            <person name="Larson L."/>
            <person name="Lewis B."/>
            <person name="Mehta T."/>
            <person name="Park D."/>
            <person name="Pearson M."/>
            <person name="Roberts A."/>
            <person name="Saif S."/>
            <person name="Shenoy N."/>
            <person name="Sisk P."/>
            <person name="Stolte C."/>
            <person name="Sykes S."/>
            <person name="Thomson T."/>
            <person name="Walk T."/>
            <person name="White J."/>
            <person name="Yandava C."/>
            <person name="Burger G."/>
            <person name="Gray M.W."/>
            <person name="Holland P.W.H."/>
            <person name="King N."/>
            <person name="Lang F.B.F."/>
            <person name="Roger A.J."/>
            <person name="Ruiz-Trillo I."/>
            <person name="Lander E."/>
            <person name="Nusbaum C."/>
        </authorList>
    </citation>
    <scope>NUCLEOTIDE SEQUENCE [LARGE SCALE GENOMIC DNA]</scope>
    <source>
        <strain evidence="1 2">DAOM BR117</strain>
    </source>
</reference>
<organism evidence="1 2">
    <name type="scientific">Spizellomyces punctatus (strain DAOM BR117)</name>
    <dbReference type="NCBI Taxonomy" id="645134"/>
    <lineage>
        <taxon>Eukaryota</taxon>
        <taxon>Fungi</taxon>
        <taxon>Fungi incertae sedis</taxon>
        <taxon>Chytridiomycota</taxon>
        <taxon>Chytridiomycota incertae sedis</taxon>
        <taxon>Chytridiomycetes</taxon>
        <taxon>Spizellomycetales</taxon>
        <taxon>Spizellomycetaceae</taxon>
        <taxon>Spizellomyces</taxon>
    </lineage>
</organism>
<protein>
    <submittedName>
        <fullName evidence="1">Uncharacterized protein</fullName>
    </submittedName>
</protein>
<dbReference type="Proteomes" id="UP000053201">
    <property type="component" value="Unassembled WGS sequence"/>
</dbReference>
<dbReference type="AlphaFoldDB" id="A0A0L0HRK3"/>
<dbReference type="VEuPathDB" id="FungiDB:SPPG_08894"/>
<accession>A0A0L0HRK3</accession>
<gene>
    <name evidence="1" type="ORF">SPPG_08894</name>
</gene>
<keyword evidence="2" id="KW-1185">Reference proteome</keyword>
<proteinExistence type="predicted"/>
<sequence>MDASGRWHIGLCEDFSEHPLKIGFSAASNESFDKGFLRSEVECGARFMPTLYTKSLPAGELVCYLDLSTIVYNIQRNPYDLRVPAFEDGRIDLPAIPHLPKNRHPLRDIIT</sequence>
<dbReference type="InParanoid" id="A0A0L0HRK3"/>
<dbReference type="GeneID" id="27692019"/>